<gene>
    <name evidence="1" type="ORF">PACLA_8A035005</name>
</gene>
<accession>A0A6S7I8V4</accession>
<sequence>MADTRLYCSNLQCNESSTRQQARTKDGKLRSSIFYPKAFKGYVSLIFDDVIQLRSQYPTFKKASTYSKSVLPPEPSSLVERYNKGKERPRWDEVIANHHTCFSKPALPEERGSAQSISCSCKGKCATKACPFKYNNRQEGCSSGPEQQLNRFHKFFVCRSQKRWRESPGSELETAKPIFSVRALQDGGDSHVKRPPKGMALSSKDRPQRCLLDSFNLERSPEVLALSMERYNARVCMPSLWTGHSSQGLHKIGETCSGHVETGGCD</sequence>
<evidence type="ECO:0000313" key="1">
    <source>
        <dbReference type="EMBL" id="CAB4012400.1"/>
    </source>
</evidence>
<dbReference type="EMBL" id="CACRXK020007497">
    <property type="protein sequence ID" value="CAB4012400.1"/>
    <property type="molecule type" value="Genomic_DNA"/>
</dbReference>
<protein>
    <submittedName>
        <fullName evidence="1">Uncharacterized protein</fullName>
    </submittedName>
</protein>
<name>A0A6S7I8V4_PARCT</name>
<evidence type="ECO:0000313" key="2">
    <source>
        <dbReference type="Proteomes" id="UP001152795"/>
    </source>
</evidence>
<comment type="caution">
    <text evidence="1">The sequence shown here is derived from an EMBL/GenBank/DDBJ whole genome shotgun (WGS) entry which is preliminary data.</text>
</comment>
<organism evidence="1 2">
    <name type="scientific">Paramuricea clavata</name>
    <name type="common">Red gorgonian</name>
    <name type="synonym">Violescent sea-whip</name>
    <dbReference type="NCBI Taxonomy" id="317549"/>
    <lineage>
        <taxon>Eukaryota</taxon>
        <taxon>Metazoa</taxon>
        <taxon>Cnidaria</taxon>
        <taxon>Anthozoa</taxon>
        <taxon>Octocorallia</taxon>
        <taxon>Malacalcyonacea</taxon>
        <taxon>Plexauridae</taxon>
        <taxon>Paramuricea</taxon>
    </lineage>
</organism>
<dbReference type="Proteomes" id="UP001152795">
    <property type="component" value="Unassembled WGS sequence"/>
</dbReference>
<proteinExistence type="predicted"/>
<dbReference type="AlphaFoldDB" id="A0A6S7I8V4"/>
<keyword evidence="2" id="KW-1185">Reference proteome</keyword>
<reference evidence="1" key="1">
    <citation type="submission" date="2020-04" db="EMBL/GenBank/DDBJ databases">
        <authorList>
            <person name="Alioto T."/>
            <person name="Alioto T."/>
            <person name="Gomez Garrido J."/>
        </authorList>
    </citation>
    <scope>NUCLEOTIDE SEQUENCE</scope>
    <source>
        <strain evidence="1">A484AB</strain>
    </source>
</reference>